<dbReference type="PROSITE" id="PS00829">
    <property type="entry name" value="GREAB_1"/>
    <property type="match status" value="1"/>
</dbReference>
<dbReference type="GO" id="GO:0003677">
    <property type="term" value="F:DNA binding"/>
    <property type="evidence" value="ECO:0007669"/>
    <property type="project" value="InterPro"/>
</dbReference>
<evidence type="ECO:0000256" key="1">
    <source>
        <dbReference type="ARBA" id="ARBA00008213"/>
    </source>
</evidence>
<keyword evidence="3" id="KW-0804">Transcription</keyword>
<evidence type="ECO:0000259" key="4">
    <source>
        <dbReference type="Pfam" id="PF01272"/>
    </source>
</evidence>
<dbReference type="InterPro" id="IPR022691">
    <property type="entry name" value="Tscrpt_elong_fac_GreA/B_N"/>
</dbReference>
<dbReference type="InterPro" id="IPR023459">
    <property type="entry name" value="Tscrpt_elong_fac_GreA/B_fam"/>
</dbReference>
<gene>
    <name evidence="6" type="ORF">BGE01nite_13270</name>
</gene>
<dbReference type="SUPFAM" id="SSF54534">
    <property type="entry name" value="FKBP-like"/>
    <property type="match status" value="1"/>
</dbReference>
<dbReference type="InterPro" id="IPR001437">
    <property type="entry name" value="Tscrpt_elong_fac_GreA/B_C"/>
</dbReference>
<dbReference type="GO" id="GO:0006354">
    <property type="term" value="P:DNA-templated transcription elongation"/>
    <property type="evidence" value="ECO:0007669"/>
    <property type="project" value="TreeGrafter"/>
</dbReference>
<dbReference type="AlphaFoldDB" id="A0A512M5N4"/>
<keyword evidence="7" id="KW-1185">Reference proteome</keyword>
<reference evidence="6 7" key="1">
    <citation type="submission" date="2019-07" db="EMBL/GenBank/DDBJ databases">
        <title>Whole genome shotgun sequence of Brevifollis gellanilyticus NBRC 108608.</title>
        <authorList>
            <person name="Hosoyama A."/>
            <person name="Uohara A."/>
            <person name="Ohji S."/>
            <person name="Ichikawa N."/>
        </authorList>
    </citation>
    <scope>NUCLEOTIDE SEQUENCE [LARGE SCALE GENOMIC DNA]</scope>
    <source>
        <strain evidence="6 7">NBRC 108608</strain>
    </source>
</reference>
<dbReference type="SUPFAM" id="SSF46557">
    <property type="entry name" value="GreA transcript cleavage protein, N-terminal domain"/>
    <property type="match status" value="1"/>
</dbReference>
<name>A0A512M5N4_9BACT</name>
<comment type="similarity">
    <text evidence="1">Belongs to the GreA/GreB family.</text>
</comment>
<dbReference type="Pfam" id="PF01272">
    <property type="entry name" value="GreA_GreB"/>
    <property type="match status" value="1"/>
</dbReference>
<dbReference type="Pfam" id="PF03449">
    <property type="entry name" value="GreA_GreB_N"/>
    <property type="match status" value="1"/>
</dbReference>
<feature type="domain" description="Transcription elongation factor GreA/GreB N-terminal" evidence="5">
    <location>
        <begin position="460"/>
        <end position="525"/>
    </location>
</feature>
<dbReference type="PANTHER" id="PTHR30437:SF4">
    <property type="entry name" value="TRANSCRIPTION ELONGATION FACTOR GREA"/>
    <property type="match status" value="1"/>
</dbReference>
<evidence type="ECO:0000259" key="5">
    <source>
        <dbReference type="Pfam" id="PF03449"/>
    </source>
</evidence>
<protein>
    <recommendedName>
        <fullName evidence="8">Transcription elongation factor GreA</fullName>
    </recommendedName>
</protein>
<dbReference type="GO" id="GO:0070063">
    <property type="term" value="F:RNA polymerase binding"/>
    <property type="evidence" value="ECO:0007669"/>
    <property type="project" value="InterPro"/>
</dbReference>
<dbReference type="EMBL" id="BKAG01000007">
    <property type="protein sequence ID" value="GEP42036.1"/>
    <property type="molecule type" value="Genomic_DNA"/>
</dbReference>
<evidence type="ECO:0000313" key="7">
    <source>
        <dbReference type="Proteomes" id="UP000321577"/>
    </source>
</evidence>
<dbReference type="Gene3D" id="1.10.287.180">
    <property type="entry name" value="Transcription elongation factor, GreA/GreB, N-terminal domain"/>
    <property type="match status" value="1"/>
</dbReference>
<dbReference type="Proteomes" id="UP000321577">
    <property type="component" value="Unassembled WGS sequence"/>
</dbReference>
<proteinExistence type="inferred from homology"/>
<dbReference type="PANTHER" id="PTHR30437">
    <property type="entry name" value="TRANSCRIPTION ELONGATION FACTOR GREA"/>
    <property type="match status" value="1"/>
</dbReference>
<evidence type="ECO:0008006" key="8">
    <source>
        <dbReference type="Google" id="ProtNLM"/>
    </source>
</evidence>
<organism evidence="6 7">
    <name type="scientific">Brevifollis gellanilyticus</name>
    <dbReference type="NCBI Taxonomy" id="748831"/>
    <lineage>
        <taxon>Bacteria</taxon>
        <taxon>Pseudomonadati</taxon>
        <taxon>Verrucomicrobiota</taxon>
        <taxon>Verrucomicrobiia</taxon>
        <taxon>Verrucomicrobiales</taxon>
        <taxon>Verrucomicrobiaceae</taxon>
    </lineage>
</organism>
<dbReference type="InterPro" id="IPR036805">
    <property type="entry name" value="Tscrpt_elong_fac_GreA/B_N_sf"/>
</dbReference>
<keyword evidence="2" id="KW-0805">Transcription regulation</keyword>
<dbReference type="InterPro" id="IPR018151">
    <property type="entry name" value="TF_GreA/GreB_CS"/>
</dbReference>
<dbReference type="InterPro" id="IPR036953">
    <property type="entry name" value="GreA/GreB_C_sf"/>
</dbReference>
<evidence type="ECO:0000256" key="3">
    <source>
        <dbReference type="ARBA" id="ARBA00023163"/>
    </source>
</evidence>
<comment type="caution">
    <text evidence="6">The sequence shown here is derived from an EMBL/GenBank/DDBJ whole genome shotgun (WGS) entry which is preliminary data.</text>
</comment>
<accession>A0A512M5N4</accession>
<feature type="domain" description="Transcription elongation factor GreA/GreB C-terminal" evidence="4">
    <location>
        <begin position="535"/>
        <end position="605"/>
    </location>
</feature>
<dbReference type="Gene3D" id="3.10.50.30">
    <property type="entry name" value="Transcription elongation factor, GreA/GreB, C-terminal domain"/>
    <property type="match status" value="1"/>
</dbReference>
<dbReference type="OrthoDB" id="9808774at2"/>
<dbReference type="GO" id="GO:0032784">
    <property type="term" value="P:regulation of DNA-templated transcription elongation"/>
    <property type="evidence" value="ECO:0007669"/>
    <property type="project" value="InterPro"/>
</dbReference>
<evidence type="ECO:0000313" key="6">
    <source>
        <dbReference type="EMBL" id="GEP42036.1"/>
    </source>
</evidence>
<evidence type="ECO:0000256" key="2">
    <source>
        <dbReference type="ARBA" id="ARBA00023015"/>
    </source>
</evidence>
<sequence>MNSEAQNLVAAGKLSSADAEKLSQLEPGTFVLHKSWGVGRIAEWDVIGDRLLIDFEGKPGHALKISFAISSLEILPPTHLLSRRLSELDTLKEMAKSDSIALVELALKSSGNKMSLDQLEGLLKPRIVAEADYKKWWEAAKRALKSARHIVVPSKRQDPLVLRDAAEKPGGGMVKDFLFKRDLKGKLGVLALIQKDIDLFENPTQELAPVFQDISDTVRKAWKLHLKESLQLLLSRDELIDGIQGATLPMGSFKASDLVSEARSQIAENVAGLPASLYGRLYRAFPDAFPDRGWVVELLNHIARTGGRAVGEIAIVLDANGEIEALADYLKKAVRNRTLTQDILIWTCKERDGLAKSVFSIDLAHAVLDTIEDDHVSGGPKRTGRLVDVLSSEKALIGEWAVDPDEEMVQNFVKRLLGSTVLDELTRRSLMARVIKARPEFESIMEDKNAGREDTSLRVSWDSLEKKKAELHELVTVKIPHNKNEIQIAREEGDLRENGGYKAARDQQGILNRMRDELERDVGSARGTDFANADTSVVGIGTIVDYTDAATGHSESLTILGAWDSNVEKNIVSYLSEIAKVLTGKAIGEEAELPDGRKVKITAIRAYNTGA</sequence>